<dbReference type="Gene3D" id="3.40.50.300">
    <property type="entry name" value="P-loop containing nucleotide triphosphate hydrolases"/>
    <property type="match status" value="1"/>
</dbReference>
<dbReference type="PROSITE" id="PS00211">
    <property type="entry name" value="ABC_TRANSPORTER_1"/>
    <property type="match status" value="1"/>
</dbReference>
<dbReference type="InterPro" id="IPR027417">
    <property type="entry name" value="P-loop_NTPase"/>
</dbReference>
<dbReference type="GO" id="GO:0005524">
    <property type="term" value="F:ATP binding"/>
    <property type="evidence" value="ECO:0007669"/>
    <property type="project" value="UniProtKB-KW"/>
</dbReference>
<evidence type="ECO:0000259" key="5">
    <source>
        <dbReference type="PROSITE" id="PS50893"/>
    </source>
</evidence>
<dbReference type="PANTHER" id="PTHR43335:SF2">
    <property type="entry name" value="ABC TRANSPORTER, ATP-BINDING PROTEIN"/>
    <property type="match status" value="1"/>
</dbReference>
<dbReference type="PROSITE" id="PS50893">
    <property type="entry name" value="ABC_TRANSPORTER_2"/>
    <property type="match status" value="1"/>
</dbReference>
<evidence type="ECO:0000313" key="7">
    <source>
        <dbReference type="Proteomes" id="UP000236311"/>
    </source>
</evidence>
<reference evidence="6 7" key="1">
    <citation type="submission" date="2018-01" db="EMBL/GenBank/DDBJ databases">
        <authorList>
            <person name="Gaut B.S."/>
            <person name="Morton B.R."/>
            <person name="Clegg M.T."/>
            <person name="Duvall M.R."/>
        </authorList>
    </citation>
    <scope>NUCLEOTIDE SEQUENCE [LARGE SCALE GENOMIC DNA]</scope>
    <source>
        <strain evidence="6">GP69</strain>
    </source>
</reference>
<dbReference type="EC" id="3.6.3.-" evidence="6"/>
<gene>
    <name evidence="6" type="primary">yxlF_2</name>
    <name evidence="6" type="ORF">AMURIS_01255</name>
</gene>
<keyword evidence="6" id="KW-0378">Hydrolase</keyword>
<evidence type="ECO:0000256" key="1">
    <source>
        <dbReference type="ARBA" id="ARBA00005417"/>
    </source>
</evidence>
<dbReference type="InterPro" id="IPR003439">
    <property type="entry name" value="ABC_transporter-like_ATP-bd"/>
</dbReference>
<dbReference type="PANTHER" id="PTHR43335">
    <property type="entry name" value="ABC TRANSPORTER, ATP-BINDING PROTEIN"/>
    <property type="match status" value="1"/>
</dbReference>
<dbReference type="GO" id="GO:0016887">
    <property type="term" value="F:ATP hydrolysis activity"/>
    <property type="evidence" value="ECO:0007669"/>
    <property type="project" value="InterPro"/>
</dbReference>
<keyword evidence="7" id="KW-1185">Reference proteome</keyword>
<dbReference type="OrthoDB" id="9775135at2"/>
<name>A0A2K4ZDK1_9FIRM</name>
<accession>A0A2K4ZDK1</accession>
<dbReference type="InterPro" id="IPR017871">
    <property type="entry name" value="ABC_transporter-like_CS"/>
</dbReference>
<protein>
    <submittedName>
        <fullName evidence="6">Putative ABC transporter ATP-binding protein YxlF</fullName>
        <ecNumber evidence="6">3.6.3.-</ecNumber>
    </submittedName>
</protein>
<dbReference type="RefSeq" id="WP_103238626.1">
    <property type="nucleotide sequence ID" value="NZ_JANJZD010000005.1"/>
</dbReference>
<organism evidence="6 7">
    <name type="scientific">Acetatifactor muris</name>
    <dbReference type="NCBI Taxonomy" id="879566"/>
    <lineage>
        <taxon>Bacteria</taxon>
        <taxon>Bacillati</taxon>
        <taxon>Bacillota</taxon>
        <taxon>Clostridia</taxon>
        <taxon>Lachnospirales</taxon>
        <taxon>Lachnospiraceae</taxon>
        <taxon>Acetatifactor</taxon>
    </lineage>
</organism>
<sequence>MLELREITKKYKDKTALEQVTLTLGKGIYGLLGPNGAGKSTLMNIITGNVRPTGGAVCWQGKEIRAQGAAYRSILGYAPQQQGLYDNFTAVRFLSYMATLKGISRKEQSGEIERVLDFVNLTDVRNRFIGTYSGGMKQRMLIAQAVLGKPELIVLDEPTAGLDPKERVRIRERIRALSGERIILVSTHVVSDIETIAGEIILLREGKVVDRDSVEKLCEKHGGAGGLEEVYMRVFGEEERDASADGI</sequence>
<evidence type="ECO:0000313" key="6">
    <source>
        <dbReference type="EMBL" id="SOY28545.1"/>
    </source>
</evidence>
<evidence type="ECO:0000256" key="3">
    <source>
        <dbReference type="ARBA" id="ARBA00022741"/>
    </source>
</evidence>
<evidence type="ECO:0000256" key="2">
    <source>
        <dbReference type="ARBA" id="ARBA00022448"/>
    </source>
</evidence>
<dbReference type="Proteomes" id="UP000236311">
    <property type="component" value="Unassembled WGS sequence"/>
</dbReference>
<keyword evidence="3" id="KW-0547">Nucleotide-binding</keyword>
<keyword evidence="2" id="KW-0813">Transport</keyword>
<proteinExistence type="inferred from homology"/>
<dbReference type="SMART" id="SM00382">
    <property type="entry name" value="AAA"/>
    <property type="match status" value="1"/>
</dbReference>
<keyword evidence="4 6" id="KW-0067">ATP-binding</keyword>
<evidence type="ECO:0000256" key="4">
    <source>
        <dbReference type="ARBA" id="ARBA00022840"/>
    </source>
</evidence>
<dbReference type="AlphaFoldDB" id="A0A2K4ZDK1"/>
<comment type="similarity">
    <text evidence="1">Belongs to the ABC transporter superfamily.</text>
</comment>
<dbReference type="InterPro" id="IPR003593">
    <property type="entry name" value="AAA+_ATPase"/>
</dbReference>
<feature type="domain" description="ABC transporter" evidence="5">
    <location>
        <begin position="2"/>
        <end position="230"/>
    </location>
</feature>
<dbReference type="SUPFAM" id="SSF52540">
    <property type="entry name" value="P-loop containing nucleoside triphosphate hydrolases"/>
    <property type="match status" value="1"/>
</dbReference>
<dbReference type="EMBL" id="OFSM01000005">
    <property type="protein sequence ID" value="SOY28545.1"/>
    <property type="molecule type" value="Genomic_DNA"/>
</dbReference>
<dbReference type="Pfam" id="PF00005">
    <property type="entry name" value="ABC_tran"/>
    <property type="match status" value="1"/>
</dbReference>